<evidence type="ECO:0000256" key="1">
    <source>
        <dbReference type="SAM" id="MobiDB-lite"/>
    </source>
</evidence>
<keyword evidence="2" id="KW-0472">Membrane</keyword>
<dbReference type="InterPro" id="IPR006135">
    <property type="entry name" value="T3SS_substrate_exporter"/>
</dbReference>
<dbReference type="OrthoDB" id="9807950at2"/>
<evidence type="ECO:0000313" key="4">
    <source>
        <dbReference type="Proteomes" id="UP000054925"/>
    </source>
</evidence>
<dbReference type="PRINTS" id="PR00950">
    <property type="entry name" value="TYPE3IMSPROT"/>
</dbReference>
<dbReference type="GO" id="GO:0005886">
    <property type="term" value="C:plasma membrane"/>
    <property type="evidence" value="ECO:0007669"/>
    <property type="project" value="TreeGrafter"/>
</dbReference>
<feature type="transmembrane region" description="Helical" evidence="2">
    <location>
        <begin position="137"/>
        <end position="158"/>
    </location>
</feature>
<dbReference type="Proteomes" id="UP000054925">
    <property type="component" value="Unassembled WGS sequence"/>
</dbReference>
<feature type="region of interest" description="Disordered" evidence="1">
    <location>
        <begin position="221"/>
        <end position="244"/>
    </location>
</feature>
<dbReference type="PANTHER" id="PTHR30531:SF12">
    <property type="entry name" value="FLAGELLAR BIOSYNTHETIC PROTEIN FLHB"/>
    <property type="match status" value="1"/>
</dbReference>
<dbReference type="EMBL" id="FCOL02000004">
    <property type="protein sequence ID" value="SAL26608.1"/>
    <property type="molecule type" value="Genomic_DNA"/>
</dbReference>
<dbReference type="PANTHER" id="PTHR30531">
    <property type="entry name" value="FLAGELLAR BIOSYNTHETIC PROTEIN FLHB"/>
    <property type="match status" value="1"/>
</dbReference>
<gene>
    <name evidence="3" type="ORF">AWB67_01090</name>
</gene>
<reference evidence="3" key="1">
    <citation type="submission" date="2016-01" db="EMBL/GenBank/DDBJ databases">
        <authorList>
            <person name="Peeters C."/>
        </authorList>
    </citation>
    <scope>NUCLEOTIDE SEQUENCE [LARGE SCALE GENOMIC DNA]</scope>
    <source>
        <strain evidence="3">LMG 22937</strain>
    </source>
</reference>
<sequence length="244" mass="26997">MSDKTEEPTRKRLRKARKDGDIAKSVRLTATLSGICWWLILLLEAPHVCQLAQAFVDRTVRLDWSAGFDRLWSETLAGVGGQFVPVALGTLGLGALAVVLPELAQTRGALSFKKITPRFDHLNPANGLKNLFGAKSLVDLALSSVQCGILGVILVHVLTRYLRQLAPGYALALPAQLIYITDTNAHLIALMALSQLALSCADYFIQRFLWLRRLRMDKQEVKREHRDDEGDGHVKAGGERCTRS</sequence>
<proteinExistence type="predicted"/>
<organism evidence="3 4">
    <name type="scientific">Caballeronia terrestris</name>
    <dbReference type="NCBI Taxonomy" id="1226301"/>
    <lineage>
        <taxon>Bacteria</taxon>
        <taxon>Pseudomonadati</taxon>
        <taxon>Pseudomonadota</taxon>
        <taxon>Betaproteobacteria</taxon>
        <taxon>Burkholderiales</taxon>
        <taxon>Burkholderiaceae</taxon>
        <taxon>Caballeronia</taxon>
    </lineage>
</organism>
<dbReference type="Gene3D" id="6.10.250.2080">
    <property type="match status" value="1"/>
</dbReference>
<keyword evidence="2" id="KW-1133">Transmembrane helix</keyword>
<dbReference type="Pfam" id="PF01312">
    <property type="entry name" value="Bac_export_2"/>
    <property type="match status" value="1"/>
</dbReference>
<name>A0A158G394_9BURK</name>
<comment type="caution">
    <text evidence="3">The sequence shown here is derived from an EMBL/GenBank/DDBJ whole genome shotgun (WGS) entry which is preliminary data.</text>
</comment>
<keyword evidence="4" id="KW-1185">Reference proteome</keyword>
<dbReference type="AlphaFoldDB" id="A0A158G394"/>
<keyword evidence="2" id="KW-0812">Transmembrane</keyword>
<protein>
    <submittedName>
        <fullName evidence="3">Type III secretion system protein HrcU</fullName>
    </submittedName>
</protein>
<feature type="transmembrane region" description="Helical" evidence="2">
    <location>
        <begin position="75"/>
        <end position="100"/>
    </location>
</feature>
<accession>A0A158G394</accession>
<dbReference type="GO" id="GO:0009306">
    <property type="term" value="P:protein secretion"/>
    <property type="evidence" value="ECO:0007669"/>
    <property type="project" value="InterPro"/>
</dbReference>
<evidence type="ECO:0000256" key="2">
    <source>
        <dbReference type="SAM" id="Phobius"/>
    </source>
</evidence>
<dbReference type="RefSeq" id="WP_087655205.1">
    <property type="nucleotide sequence ID" value="NZ_FCOL02000004.1"/>
</dbReference>
<evidence type="ECO:0000313" key="3">
    <source>
        <dbReference type="EMBL" id="SAL26608.1"/>
    </source>
</evidence>
<feature type="transmembrane region" description="Helical" evidence="2">
    <location>
        <begin position="185"/>
        <end position="205"/>
    </location>
</feature>